<reference evidence="11" key="1">
    <citation type="submission" date="2020-05" db="EMBL/GenBank/DDBJ databases">
        <title>Phylogenomic resolution of chytrid fungi.</title>
        <authorList>
            <person name="Stajich J.E."/>
            <person name="Amses K."/>
            <person name="Simmons R."/>
            <person name="Seto K."/>
            <person name="Myers J."/>
            <person name="Bonds A."/>
            <person name="Quandt C.A."/>
            <person name="Barry K."/>
            <person name="Liu P."/>
            <person name="Grigoriev I."/>
            <person name="Longcore J.E."/>
            <person name="James T.Y."/>
        </authorList>
    </citation>
    <scope>NUCLEOTIDE SEQUENCE</scope>
    <source>
        <strain evidence="11">JEL0318</strain>
    </source>
</reference>
<evidence type="ECO:0000313" key="11">
    <source>
        <dbReference type="EMBL" id="KAJ3055594.1"/>
    </source>
</evidence>
<keyword evidence="4" id="KW-0963">Cytoplasm</keyword>
<feature type="compositionally biased region" description="Basic and acidic residues" evidence="9">
    <location>
        <begin position="73"/>
        <end position="85"/>
    </location>
</feature>
<proteinExistence type="inferred from homology"/>
<dbReference type="GO" id="GO:0005786">
    <property type="term" value="C:signal recognition particle, endoplasmic reticulum targeting"/>
    <property type="evidence" value="ECO:0007669"/>
    <property type="project" value="UniProtKB-KW"/>
</dbReference>
<name>A0AAD5X7J2_9FUNG</name>
<gene>
    <name evidence="11" type="primary">SRP9</name>
    <name evidence="11" type="ORF">HK097_010018</name>
</gene>
<keyword evidence="7" id="KW-0687">Ribonucleoprotein</keyword>
<evidence type="ECO:0000256" key="2">
    <source>
        <dbReference type="ARBA" id="ARBA00009193"/>
    </source>
</evidence>
<evidence type="ECO:0000256" key="8">
    <source>
        <dbReference type="ARBA" id="ARBA00045462"/>
    </source>
</evidence>
<dbReference type="InterPro" id="IPR039914">
    <property type="entry name" value="SRP9-like"/>
</dbReference>
<dbReference type="FunFam" id="3.30.720.10:FF:000001">
    <property type="entry name" value="Signal recognition particle 9 kDa protein"/>
    <property type="match status" value="1"/>
</dbReference>
<evidence type="ECO:0000256" key="5">
    <source>
        <dbReference type="ARBA" id="ARBA00022884"/>
    </source>
</evidence>
<evidence type="ECO:0000256" key="1">
    <source>
        <dbReference type="ARBA" id="ARBA00004496"/>
    </source>
</evidence>
<dbReference type="Proteomes" id="UP001212841">
    <property type="component" value="Unassembled WGS sequence"/>
</dbReference>
<keyword evidence="5" id="KW-0694">RNA-binding</keyword>
<evidence type="ECO:0000313" key="12">
    <source>
        <dbReference type="Proteomes" id="UP001212841"/>
    </source>
</evidence>
<evidence type="ECO:0000256" key="3">
    <source>
        <dbReference type="ARBA" id="ARBA00020414"/>
    </source>
</evidence>
<comment type="subcellular location">
    <subcellularLocation>
        <location evidence="1">Cytoplasm</location>
    </subcellularLocation>
</comment>
<dbReference type="Pfam" id="PF05486">
    <property type="entry name" value="SRP9-21"/>
    <property type="match status" value="1"/>
</dbReference>
<dbReference type="PANTHER" id="PTHR12834:SF12">
    <property type="entry name" value="SIGNAL RECOGNITION PARTICLE 9 KDA PROTEIN"/>
    <property type="match status" value="1"/>
</dbReference>
<dbReference type="GO" id="GO:0006614">
    <property type="term" value="P:SRP-dependent cotranslational protein targeting to membrane"/>
    <property type="evidence" value="ECO:0007669"/>
    <property type="project" value="InterPro"/>
</dbReference>
<dbReference type="AlphaFoldDB" id="A0AAD5X7J2"/>
<dbReference type="InterPro" id="IPR039432">
    <property type="entry name" value="SRP9_dom"/>
</dbReference>
<evidence type="ECO:0000256" key="6">
    <source>
        <dbReference type="ARBA" id="ARBA00023135"/>
    </source>
</evidence>
<accession>A0AAD5X7J2</accession>
<feature type="region of interest" description="Disordered" evidence="9">
    <location>
        <begin position="73"/>
        <end position="125"/>
    </location>
</feature>
<protein>
    <recommendedName>
        <fullName evidence="3">Signal recognition particle 9 kDa protein</fullName>
    </recommendedName>
</protein>
<evidence type="ECO:0000259" key="10">
    <source>
        <dbReference type="Pfam" id="PF05486"/>
    </source>
</evidence>
<evidence type="ECO:0000256" key="9">
    <source>
        <dbReference type="SAM" id="MobiDB-lite"/>
    </source>
</evidence>
<evidence type="ECO:0000256" key="4">
    <source>
        <dbReference type="ARBA" id="ARBA00022490"/>
    </source>
</evidence>
<sequence>MVYVEVWDDYQKSVEALYLSAPLRTRYVVKYRHCDGKLVLKVTDGPTCLKFRTDRLQDLKKFEKLNKSLMEKMQQRKVPEVKEEEPAATTGSQDVTVAVPTVASPRLGTASGGVGKKGKGKKGKR</sequence>
<dbReference type="Gene3D" id="3.30.720.10">
    <property type="entry name" value="Signal recognition particle alu RNA binding heterodimer, srp9/1"/>
    <property type="match status" value="1"/>
</dbReference>
<dbReference type="InterPro" id="IPR009018">
    <property type="entry name" value="Signal_recog_particle_SRP9/14"/>
</dbReference>
<evidence type="ECO:0000256" key="7">
    <source>
        <dbReference type="ARBA" id="ARBA00023274"/>
    </source>
</evidence>
<dbReference type="EMBL" id="JADGJD010000071">
    <property type="protein sequence ID" value="KAJ3055594.1"/>
    <property type="molecule type" value="Genomic_DNA"/>
</dbReference>
<keyword evidence="6" id="KW-0733">Signal recognition particle</keyword>
<comment type="caution">
    <text evidence="11">The sequence shown here is derived from an EMBL/GenBank/DDBJ whole genome shotgun (WGS) entry which is preliminary data.</text>
</comment>
<organism evidence="11 12">
    <name type="scientific">Rhizophlyctis rosea</name>
    <dbReference type="NCBI Taxonomy" id="64517"/>
    <lineage>
        <taxon>Eukaryota</taxon>
        <taxon>Fungi</taxon>
        <taxon>Fungi incertae sedis</taxon>
        <taxon>Chytridiomycota</taxon>
        <taxon>Chytridiomycota incertae sedis</taxon>
        <taxon>Chytridiomycetes</taxon>
        <taxon>Rhizophlyctidales</taxon>
        <taxon>Rhizophlyctidaceae</taxon>
        <taxon>Rhizophlyctis</taxon>
    </lineage>
</organism>
<keyword evidence="12" id="KW-1185">Reference proteome</keyword>
<dbReference type="SUPFAM" id="SSF54762">
    <property type="entry name" value="Signal recognition particle alu RNA binding heterodimer, SRP9/14"/>
    <property type="match status" value="1"/>
</dbReference>
<feature type="domain" description="SRP9" evidence="10">
    <location>
        <begin position="6"/>
        <end position="73"/>
    </location>
</feature>
<dbReference type="PANTHER" id="PTHR12834">
    <property type="entry name" value="SIGNAL RECOGNITION PARTICLE 9 KDA PROTEIN"/>
    <property type="match status" value="1"/>
</dbReference>
<comment type="function">
    <text evidence="8">Component of the signal recognition particle (SRP) complex, a ribonucleoprotein complex that mediates the cotranslational targeting of secretory and membrane proteins to the endoplasmic reticulum (ER). SRP9 together with SRP14 and the Alu portion of the SRP RNA, constitutes the elongation arrest domain of SRP. The complex of SRP9 and SRP14 is required for SRP RNA binding.</text>
</comment>
<feature type="compositionally biased region" description="Basic residues" evidence="9">
    <location>
        <begin position="116"/>
        <end position="125"/>
    </location>
</feature>
<dbReference type="GO" id="GO:0005829">
    <property type="term" value="C:cytosol"/>
    <property type="evidence" value="ECO:0007669"/>
    <property type="project" value="UniProtKB-ARBA"/>
</dbReference>
<comment type="similarity">
    <text evidence="2">Belongs to the SRP9 family.</text>
</comment>
<dbReference type="GO" id="GO:0008312">
    <property type="term" value="F:7S RNA binding"/>
    <property type="evidence" value="ECO:0007669"/>
    <property type="project" value="InterPro"/>
</dbReference>